<evidence type="ECO:0000313" key="3">
    <source>
        <dbReference type="EMBL" id="GAX80366.1"/>
    </source>
</evidence>
<evidence type="ECO:0000259" key="2">
    <source>
        <dbReference type="PROSITE" id="PS50011"/>
    </source>
</evidence>
<protein>
    <recommendedName>
        <fullName evidence="2">Protein kinase domain-containing protein</fullName>
    </recommendedName>
</protein>
<name>A0A250XBD2_9CHLO</name>
<feature type="compositionally biased region" description="Polar residues" evidence="1">
    <location>
        <begin position="223"/>
        <end position="237"/>
    </location>
</feature>
<dbReference type="SUPFAM" id="SSF56112">
    <property type="entry name" value="Protein kinase-like (PK-like)"/>
    <property type="match status" value="1"/>
</dbReference>
<dbReference type="InterPro" id="IPR000719">
    <property type="entry name" value="Prot_kinase_dom"/>
</dbReference>
<feature type="region of interest" description="Disordered" evidence="1">
    <location>
        <begin position="215"/>
        <end position="240"/>
    </location>
</feature>
<accession>A0A250XBD2</accession>
<dbReference type="GO" id="GO:0005524">
    <property type="term" value="F:ATP binding"/>
    <property type="evidence" value="ECO:0007669"/>
    <property type="project" value="InterPro"/>
</dbReference>
<organism evidence="3 4">
    <name type="scientific">Chlamydomonas eustigma</name>
    <dbReference type="NCBI Taxonomy" id="1157962"/>
    <lineage>
        <taxon>Eukaryota</taxon>
        <taxon>Viridiplantae</taxon>
        <taxon>Chlorophyta</taxon>
        <taxon>core chlorophytes</taxon>
        <taxon>Chlorophyceae</taxon>
        <taxon>CS clade</taxon>
        <taxon>Chlamydomonadales</taxon>
        <taxon>Chlamydomonadaceae</taxon>
        <taxon>Chlamydomonas</taxon>
    </lineage>
</organism>
<dbReference type="GO" id="GO:0004674">
    <property type="term" value="F:protein serine/threonine kinase activity"/>
    <property type="evidence" value="ECO:0007669"/>
    <property type="project" value="TreeGrafter"/>
</dbReference>
<evidence type="ECO:0000256" key="1">
    <source>
        <dbReference type="SAM" id="MobiDB-lite"/>
    </source>
</evidence>
<dbReference type="Gene3D" id="1.10.510.10">
    <property type="entry name" value="Transferase(Phosphotransferase) domain 1"/>
    <property type="match status" value="1"/>
</dbReference>
<reference evidence="3 4" key="1">
    <citation type="submission" date="2017-08" db="EMBL/GenBank/DDBJ databases">
        <title>Acidophilic green algal genome provides insights into adaptation to an acidic environment.</title>
        <authorList>
            <person name="Hirooka S."/>
            <person name="Hirose Y."/>
            <person name="Kanesaki Y."/>
            <person name="Higuchi S."/>
            <person name="Fujiwara T."/>
            <person name="Onuma R."/>
            <person name="Era A."/>
            <person name="Ohbayashi R."/>
            <person name="Uzuka A."/>
            <person name="Nozaki H."/>
            <person name="Yoshikawa H."/>
            <person name="Miyagishima S.Y."/>
        </authorList>
    </citation>
    <scope>NUCLEOTIDE SEQUENCE [LARGE SCALE GENOMIC DNA]</scope>
    <source>
        <strain evidence="3 4">NIES-2499</strain>
    </source>
</reference>
<evidence type="ECO:0000313" key="4">
    <source>
        <dbReference type="Proteomes" id="UP000232323"/>
    </source>
</evidence>
<proteinExistence type="predicted"/>
<dbReference type="STRING" id="1157962.A0A250XBD2"/>
<dbReference type="PROSITE" id="PS00108">
    <property type="entry name" value="PROTEIN_KINASE_ST"/>
    <property type="match status" value="1"/>
</dbReference>
<sequence length="951" mass="102315">MVDSYLSNHCFMARESNESAPSGSGLYCCTTAAGSLIKKEEPAGGNVAAAAAAADINGGIWGYGLVPYLNQRQWVPWDDMVPDEIRQVSDMKMQYQDAVGPSSVISWSWRATRACVELPFTIVKFMILTPRNVLCFLCNATIIGLVAHHKPQLAGANYSTNKEQHHKDEASTTVISCCHSRSALCYPSSYPAAASSSVDCFNSAGHGGGGHINHHNACGGSGHNQPQQTDSITTVEASSSSSSIDSRSVVLQGAEQKEVVKLKLDSASSIHLLQQTDEGGGDQVGRQLIAASTAGVGCKATVSVRRLRRKRRVVVRKRYTALKAKIQELQTIKVHAHDLAVDKAQLQLWVGALEMDVSDLVSQITQLQAQLNVQRQQAVTWGIKVYNMALSTPLLGLDLTTCAPKCTLVEIGRGGCGLVFRMQDENRREDLVLKVPLEVDYSFLLEREAVTMQYAQGPGVVALLGYLKGDTEAGEPLVRGLIMEMMGMGSLLEAIGGLLIPLESTVAIMLQAAVGLQSLHDKGLIHLDVKAANYLVRASSSSEGGYEVKIADFGFTEYVGTTEGFVLGPTGGTPGYMAPECHITAAEVSMKVDVFAFGLTLFHLLYAFEASRELCILELQHLALQTNESLSTMCPQDTPSRHPPRLPSCCQEEATALGSVIAACISEEAAMRPSMQEVVDELHQIQQRVARRLQDVAVVAAAWVVTTPTAPPLTIADNEWWDLDTYPDATTAEYDAGYGMDPVAATRRGNDNVMAECTDPIPGQSTTDYTPWFGPGSWHTGGWLRPSTLGMVNHPLPMLIPEAVAAAWAGVVEHSADYSLIAVGKASIAPPTSAEKCIMSNEHAIQECQTQDSCAASVPLMVDSYLSNHCFMARESNESAPSGSGLYCCTTAAGSLIKKEEPVGGNVAAAAAADINGGIWGYGLVPYLNQRQWVPWDDMVPDEIRQVWLHN</sequence>
<dbReference type="AlphaFoldDB" id="A0A250XBD2"/>
<dbReference type="SMART" id="SM00220">
    <property type="entry name" value="S_TKc"/>
    <property type="match status" value="1"/>
</dbReference>
<dbReference type="InterPro" id="IPR011009">
    <property type="entry name" value="Kinase-like_dom_sf"/>
</dbReference>
<dbReference type="InterPro" id="IPR008271">
    <property type="entry name" value="Ser/Thr_kinase_AS"/>
</dbReference>
<comment type="caution">
    <text evidence="3">The sequence shown here is derived from an EMBL/GenBank/DDBJ whole genome shotgun (WGS) entry which is preliminary data.</text>
</comment>
<dbReference type="EMBL" id="BEGY01000051">
    <property type="protein sequence ID" value="GAX80366.1"/>
    <property type="molecule type" value="Genomic_DNA"/>
</dbReference>
<dbReference type="OrthoDB" id="1560977at2759"/>
<dbReference type="InterPro" id="IPR051681">
    <property type="entry name" value="Ser/Thr_Kinases-Pseudokinases"/>
</dbReference>
<dbReference type="PANTHER" id="PTHR44329">
    <property type="entry name" value="SERINE/THREONINE-PROTEIN KINASE TNNI3K-RELATED"/>
    <property type="match status" value="1"/>
</dbReference>
<keyword evidence="4" id="KW-1185">Reference proteome</keyword>
<dbReference type="Pfam" id="PF00069">
    <property type="entry name" value="Pkinase"/>
    <property type="match status" value="1"/>
</dbReference>
<dbReference type="PROSITE" id="PS50011">
    <property type="entry name" value="PROTEIN_KINASE_DOM"/>
    <property type="match status" value="1"/>
</dbReference>
<feature type="domain" description="Protein kinase" evidence="2">
    <location>
        <begin position="405"/>
        <end position="686"/>
    </location>
</feature>
<dbReference type="Proteomes" id="UP000232323">
    <property type="component" value="Unassembled WGS sequence"/>
</dbReference>
<gene>
    <name evidence="3" type="ORF">CEUSTIGMA_g7805.t1</name>
</gene>